<dbReference type="AlphaFoldDB" id="A0A8A7KKQ7"/>
<feature type="region of interest" description="Disordered" evidence="12">
    <location>
        <begin position="259"/>
        <end position="282"/>
    </location>
</feature>
<keyword evidence="6" id="KW-0808">Transferase</keyword>
<dbReference type="GO" id="GO:0005737">
    <property type="term" value="C:cytoplasm"/>
    <property type="evidence" value="ECO:0007669"/>
    <property type="project" value="InterPro"/>
</dbReference>
<keyword evidence="17" id="KW-1185">Reference proteome</keyword>
<dbReference type="PANTHER" id="PTHR43395">
    <property type="entry name" value="SENSOR HISTIDINE KINASE CHEA"/>
    <property type="match status" value="1"/>
</dbReference>
<dbReference type="CDD" id="cd16916">
    <property type="entry name" value="HATPase_CheA-like"/>
    <property type="match status" value="1"/>
</dbReference>
<dbReference type="InterPro" id="IPR003594">
    <property type="entry name" value="HATPase_dom"/>
</dbReference>
<dbReference type="Pfam" id="PF02895">
    <property type="entry name" value="H-kinase_dim"/>
    <property type="match status" value="1"/>
</dbReference>
<keyword evidence="9" id="KW-0067">ATP-binding</keyword>
<evidence type="ECO:0000256" key="8">
    <source>
        <dbReference type="ARBA" id="ARBA00022777"/>
    </source>
</evidence>
<dbReference type="SUPFAM" id="SSF55052">
    <property type="entry name" value="CheY-binding domain of CheA"/>
    <property type="match status" value="1"/>
</dbReference>
<dbReference type="InterPro" id="IPR035891">
    <property type="entry name" value="CheY-binding_CheA"/>
</dbReference>
<dbReference type="SUPFAM" id="SSF55874">
    <property type="entry name" value="ATPase domain of HSP90 chaperone/DNA topoisomerase II/histidine kinase"/>
    <property type="match status" value="1"/>
</dbReference>
<keyword evidence="10" id="KW-0902">Two-component regulatory system</keyword>
<feature type="domain" description="CheW-like" evidence="14">
    <location>
        <begin position="535"/>
        <end position="667"/>
    </location>
</feature>
<dbReference type="PROSITE" id="PS50109">
    <property type="entry name" value="HIS_KIN"/>
    <property type="match status" value="1"/>
</dbReference>
<dbReference type="FunFam" id="2.30.30.40:FF:000048">
    <property type="entry name" value="Chemotaxis protein CheA, putative"/>
    <property type="match status" value="1"/>
</dbReference>
<dbReference type="Gene3D" id="1.10.287.560">
    <property type="entry name" value="Histidine kinase CheA-like, homodimeric domain"/>
    <property type="match status" value="1"/>
</dbReference>
<dbReference type="CDD" id="cd00731">
    <property type="entry name" value="CheA_reg"/>
    <property type="match status" value="1"/>
</dbReference>
<sequence length="667" mass="74959">MENNNQYLQMFFDESAEYLQLLNENVLLLEESPDDEEIINAVFRAAHSVKGMSATMGFDRLTDLTHKIENILAKVRNKELSINEDIIDLLFAGLDYIKSLVEDIRSAGEENTDVSAYLQELDNCLNHSNDVIDDKGDLRSDGDLAYSSYLKLNEEEEKNIANKMKDTDCVYNIEVILDKSCLLKNVRGYMVLKKAQEIGYLAKSNPTQKEIEDEDFGDSIYIILVSTLDSESIIKEFKNIVDVAEVKIDLNDLKSTRKVETSVSNKKKTSSKNEKKKKTSLSNMQVSPTVRVDINKLDNLMNMVGELLINKTRLEGLNIKTDIYQDIIQQLDRVTMDLHHIVMQIRMVPIGGIFNRFPRMVRDLSKELNKEINLMIEGADTELDRSIIDELADPLMHIIRNSADHGVETPEVRKAKGKAFEGVILLNAYQKGSEIIIEVEDDGKGIDVDMLTEKALEKGIITVEDIEDMDEKDKLQLVFHPGFSTSEKVTDVSGRGVGMDVVKRVVESLDGQVYIESEKDVGTRFTISLPLTLAITQALMVKIDDEIFAIPLGTISETIMIKPDEIQQVRGQDVIILRDTTIPLVEGSRQLNLNVEYGQYINKEEIPAVIINSGEKQIGLIVDELLNQQEIVIKSLGNYLINIKNISGATIVGDGDVALILDVRNIA</sequence>
<dbReference type="CDD" id="cd00088">
    <property type="entry name" value="HPT"/>
    <property type="match status" value="1"/>
</dbReference>
<feature type="compositionally biased region" description="Basic residues" evidence="12">
    <location>
        <begin position="265"/>
        <end position="279"/>
    </location>
</feature>
<evidence type="ECO:0000256" key="2">
    <source>
        <dbReference type="ARBA" id="ARBA00012438"/>
    </source>
</evidence>
<dbReference type="SMART" id="SM00387">
    <property type="entry name" value="HATPase_c"/>
    <property type="match status" value="1"/>
</dbReference>
<dbReference type="FunFam" id="3.30.565.10:FF:000016">
    <property type="entry name" value="Chemotaxis protein CheA, putative"/>
    <property type="match status" value="1"/>
</dbReference>
<dbReference type="InterPro" id="IPR005467">
    <property type="entry name" value="His_kinase_dom"/>
</dbReference>
<evidence type="ECO:0000256" key="9">
    <source>
        <dbReference type="ARBA" id="ARBA00022840"/>
    </source>
</evidence>
<dbReference type="SMART" id="SM00260">
    <property type="entry name" value="CheW"/>
    <property type="match status" value="1"/>
</dbReference>
<dbReference type="InterPro" id="IPR036097">
    <property type="entry name" value="HisK_dim/P_sf"/>
</dbReference>
<dbReference type="SMART" id="SM00073">
    <property type="entry name" value="HPT"/>
    <property type="match status" value="1"/>
</dbReference>
<dbReference type="InterPro" id="IPR037052">
    <property type="entry name" value="CheA-like_P2_sf"/>
</dbReference>
<dbReference type="InterPro" id="IPR010808">
    <property type="entry name" value="CheA_P2-bd"/>
</dbReference>
<evidence type="ECO:0000259" key="13">
    <source>
        <dbReference type="PROSITE" id="PS50109"/>
    </source>
</evidence>
<dbReference type="InterPro" id="IPR051315">
    <property type="entry name" value="Bact_Chemotaxis_CheA"/>
</dbReference>
<dbReference type="KEGG" id="ifn:GM661_10840"/>
<evidence type="ECO:0000313" key="16">
    <source>
        <dbReference type="EMBL" id="QTL98432.1"/>
    </source>
</evidence>
<gene>
    <name evidence="16" type="ORF">GM661_10840</name>
</gene>
<evidence type="ECO:0000256" key="12">
    <source>
        <dbReference type="SAM" id="MobiDB-lite"/>
    </source>
</evidence>
<feature type="modified residue" description="Phosphohistidine" evidence="11">
    <location>
        <position position="47"/>
    </location>
</feature>
<dbReference type="GO" id="GO:0005524">
    <property type="term" value="F:ATP binding"/>
    <property type="evidence" value="ECO:0007669"/>
    <property type="project" value="UniProtKB-KW"/>
</dbReference>
<dbReference type="PANTHER" id="PTHR43395:SF1">
    <property type="entry name" value="CHEMOTAXIS PROTEIN CHEA"/>
    <property type="match status" value="1"/>
</dbReference>
<dbReference type="PROSITE" id="PS50851">
    <property type="entry name" value="CHEW"/>
    <property type="match status" value="1"/>
</dbReference>
<dbReference type="SUPFAM" id="SSF47226">
    <property type="entry name" value="Histidine-containing phosphotransfer domain, HPT domain"/>
    <property type="match status" value="1"/>
</dbReference>
<dbReference type="Gene3D" id="2.30.30.40">
    <property type="entry name" value="SH3 Domains"/>
    <property type="match status" value="1"/>
</dbReference>
<protein>
    <recommendedName>
        <fullName evidence="3">Chemotaxis protein CheA</fullName>
        <ecNumber evidence="2">2.7.13.3</ecNumber>
    </recommendedName>
</protein>
<evidence type="ECO:0000256" key="1">
    <source>
        <dbReference type="ARBA" id="ARBA00000085"/>
    </source>
</evidence>
<dbReference type="EC" id="2.7.13.3" evidence="2"/>
<evidence type="ECO:0000313" key="17">
    <source>
        <dbReference type="Proteomes" id="UP000665020"/>
    </source>
</evidence>
<keyword evidence="8" id="KW-0418">Kinase</keyword>
<dbReference type="EMBL" id="CP046640">
    <property type="protein sequence ID" value="QTL98432.1"/>
    <property type="molecule type" value="Genomic_DNA"/>
</dbReference>
<evidence type="ECO:0000256" key="11">
    <source>
        <dbReference type="PROSITE-ProRule" id="PRU00110"/>
    </source>
</evidence>
<feature type="domain" description="Histidine kinase" evidence="13">
    <location>
        <begin position="325"/>
        <end position="533"/>
    </location>
</feature>
<dbReference type="Pfam" id="PF01584">
    <property type="entry name" value="CheW"/>
    <property type="match status" value="1"/>
</dbReference>
<dbReference type="SUPFAM" id="SSF47384">
    <property type="entry name" value="Homodimeric domain of signal transducing histidine kinase"/>
    <property type="match status" value="1"/>
</dbReference>
<dbReference type="InterPro" id="IPR004358">
    <property type="entry name" value="Sig_transdc_His_kin-like_C"/>
</dbReference>
<dbReference type="InterPro" id="IPR008207">
    <property type="entry name" value="Sig_transdc_His_kin_Hpt_dom"/>
</dbReference>
<dbReference type="Pfam" id="PF02518">
    <property type="entry name" value="HATPase_c"/>
    <property type="match status" value="1"/>
</dbReference>
<dbReference type="PRINTS" id="PR00344">
    <property type="entry name" value="BCTRLSENSOR"/>
</dbReference>
<dbReference type="Gene3D" id="3.30.70.1110">
    <property type="entry name" value="Histidine kinase CheA-like, P2 response regulator-binding domain"/>
    <property type="match status" value="1"/>
</dbReference>
<proteinExistence type="predicted"/>
<dbReference type="Proteomes" id="UP000665020">
    <property type="component" value="Chromosome"/>
</dbReference>
<dbReference type="GO" id="GO:0006935">
    <property type="term" value="P:chemotaxis"/>
    <property type="evidence" value="ECO:0007669"/>
    <property type="project" value="UniProtKB-KW"/>
</dbReference>
<keyword evidence="7" id="KW-0547">Nucleotide-binding</keyword>
<dbReference type="Pfam" id="PF07194">
    <property type="entry name" value="P2"/>
    <property type="match status" value="1"/>
</dbReference>
<dbReference type="Gene3D" id="1.20.120.160">
    <property type="entry name" value="HPT domain"/>
    <property type="match status" value="1"/>
</dbReference>
<comment type="catalytic activity">
    <reaction evidence="1">
        <text>ATP + protein L-histidine = ADP + protein N-phospho-L-histidine.</text>
        <dbReference type="EC" id="2.7.13.3"/>
    </reaction>
</comment>
<dbReference type="InterPro" id="IPR036641">
    <property type="entry name" value="HPT_dom_sf"/>
</dbReference>
<dbReference type="InterPro" id="IPR036890">
    <property type="entry name" value="HATPase_C_sf"/>
</dbReference>
<evidence type="ECO:0000259" key="15">
    <source>
        <dbReference type="PROSITE" id="PS50894"/>
    </source>
</evidence>
<evidence type="ECO:0000256" key="6">
    <source>
        <dbReference type="ARBA" id="ARBA00022679"/>
    </source>
</evidence>
<accession>A0A8A7KKQ7</accession>
<dbReference type="InterPro" id="IPR037006">
    <property type="entry name" value="CheA-like_homodim_sf"/>
</dbReference>
<evidence type="ECO:0000256" key="3">
    <source>
        <dbReference type="ARBA" id="ARBA00021495"/>
    </source>
</evidence>
<evidence type="ECO:0000259" key="14">
    <source>
        <dbReference type="PROSITE" id="PS50851"/>
    </source>
</evidence>
<reference evidence="16" key="1">
    <citation type="submission" date="2019-12" db="EMBL/GenBank/DDBJ databases">
        <authorList>
            <person name="zhang j."/>
            <person name="sun C.M."/>
        </authorList>
    </citation>
    <scope>NUCLEOTIDE SEQUENCE</scope>
    <source>
        <strain evidence="16">NS-1</strain>
    </source>
</reference>
<dbReference type="SUPFAM" id="SSF50341">
    <property type="entry name" value="CheW-like"/>
    <property type="match status" value="1"/>
</dbReference>
<dbReference type="Gene3D" id="3.30.565.10">
    <property type="entry name" value="Histidine kinase-like ATPase, C-terminal domain"/>
    <property type="match status" value="1"/>
</dbReference>
<dbReference type="PROSITE" id="PS50894">
    <property type="entry name" value="HPT"/>
    <property type="match status" value="1"/>
</dbReference>
<dbReference type="InterPro" id="IPR002545">
    <property type="entry name" value="CheW-lke_dom"/>
</dbReference>
<keyword evidence="4" id="KW-0145">Chemotaxis</keyword>
<evidence type="ECO:0000256" key="10">
    <source>
        <dbReference type="ARBA" id="ARBA00023012"/>
    </source>
</evidence>
<organism evidence="16 17">
    <name type="scientific">Iocasia fonsfrigidae</name>
    <dbReference type="NCBI Taxonomy" id="2682810"/>
    <lineage>
        <taxon>Bacteria</taxon>
        <taxon>Bacillati</taxon>
        <taxon>Bacillota</taxon>
        <taxon>Clostridia</taxon>
        <taxon>Halanaerobiales</taxon>
        <taxon>Halanaerobiaceae</taxon>
        <taxon>Iocasia</taxon>
    </lineage>
</organism>
<keyword evidence="5 11" id="KW-0597">Phosphoprotein</keyword>
<dbReference type="InterPro" id="IPR004105">
    <property type="entry name" value="CheA-like_dim"/>
</dbReference>
<dbReference type="GO" id="GO:0000155">
    <property type="term" value="F:phosphorelay sensor kinase activity"/>
    <property type="evidence" value="ECO:0007669"/>
    <property type="project" value="InterPro"/>
</dbReference>
<dbReference type="InterPro" id="IPR036061">
    <property type="entry name" value="CheW-like_dom_sf"/>
</dbReference>
<dbReference type="SMART" id="SM01231">
    <property type="entry name" value="H-kinase_dim"/>
    <property type="match status" value="1"/>
</dbReference>
<evidence type="ECO:0000256" key="7">
    <source>
        <dbReference type="ARBA" id="ARBA00022741"/>
    </source>
</evidence>
<name>A0A8A7KKQ7_9FIRM</name>
<feature type="domain" description="HPt" evidence="15">
    <location>
        <begin position="1"/>
        <end position="104"/>
    </location>
</feature>
<evidence type="ECO:0000256" key="5">
    <source>
        <dbReference type="ARBA" id="ARBA00022553"/>
    </source>
</evidence>
<evidence type="ECO:0000256" key="4">
    <source>
        <dbReference type="ARBA" id="ARBA00022500"/>
    </source>
</evidence>
<dbReference type="RefSeq" id="WP_230866859.1">
    <property type="nucleotide sequence ID" value="NZ_CP046640.1"/>
</dbReference>
<dbReference type="Pfam" id="PF01627">
    <property type="entry name" value="Hpt"/>
    <property type="match status" value="1"/>
</dbReference>